<reference evidence="2 3" key="1">
    <citation type="journal article" date="2018" name="Sci. Rep.">
        <title>Genomic signatures of local adaptation to the degree of environmental predictability in rotifers.</title>
        <authorList>
            <person name="Franch-Gras L."/>
            <person name="Hahn C."/>
            <person name="Garcia-Roger E.M."/>
            <person name="Carmona M.J."/>
            <person name="Serra M."/>
            <person name="Gomez A."/>
        </authorList>
    </citation>
    <scope>NUCLEOTIDE SEQUENCE [LARGE SCALE GENOMIC DNA]</scope>
    <source>
        <strain evidence="2">HYR1</strain>
    </source>
</reference>
<evidence type="ECO:0000256" key="1">
    <source>
        <dbReference type="SAM" id="Phobius"/>
    </source>
</evidence>
<gene>
    <name evidence="2" type="ORF">BpHYR1_030388</name>
</gene>
<dbReference type="EMBL" id="REGN01005594">
    <property type="protein sequence ID" value="RNA12833.1"/>
    <property type="molecule type" value="Genomic_DNA"/>
</dbReference>
<evidence type="ECO:0000313" key="3">
    <source>
        <dbReference type="Proteomes" id="UP000276133"/>
    </source>
</evidence>
<feature type="transmembrane region" description="Helical" evidence="1">
    <location>
        <begin position="32"/>
        <end position="54"/>
    </location>
</feature>
<accession>A0A3M7QNH7</accession>
<proteinExistence type="predicted"/>
<keyword evidence="1" id="KW-1133">Transmembrane helix</keyword>
<keyword evidence="1" id="KW-0812">Transmembrane</keyword>
<keyword evidence="3" id="KW-1185">Reference proteome</keyword>
<dbReference type="AlphaFoldDB" id="A0A3M7QNH7"/>
<feature type="transmembrane region" description="Helical" evidence="1">
    <location>
        <begin position="7"/>
        <end position="26"/>
    </location>
</feature>
<dbReference type="Proteomes" id="UP000276133">
    <property type="component" value="Unassembled WGS sequence"/>
</dbReference>
<sequence length="60" mass="7220">MTTMIIFLFKLIIFDFMNRIVSFKIYNYSLLIFYILEIVKLSNCFLTSFLNLNLETNHSN</sequence>
<protein>
    <submittedName>
        <fullName evidence="2">Uncharacterized protein</fullName>
    </submittedName>
</protein>
<evidence type="ECO:0000313" key="2">
    <source>
        <dbReference type="EMBL" id="RNA12833.1"/>
    </source>
</evidence>
<comment type="caution">
    <text evidence="2">The sequence shown here is derived from an EMBL/GenBank/DDBJ whole genome shotgun (WGS) entry which is preliminary data.</text>
</comment>
<keyword evidence="1" id="KW-0472">Membrane</keyword>
<organism evidence="2 3">
    <name type="scientific">Brachionus plicatilis</name>
    <name type="common">Marine rotifer</name>
    <name type="synonym">Brachionus muelleri</name>
    <dbReference type="NCBI Taxonomy" id="10195"/>
    <lineage>
        <taxon>Eukaryota</taxon>
        <taxon>Metazoa</taxon>
        <taxon>Spiralia</taxon>
        <taxon>Gnathifera</taxon>
        <taxon>Rotifera</taxon>
        <taxon>Eurotatoria</taxon>
        <taxon>Monogononta</taxon>
        <taxon>Pseudotrocha</taxon>
        <taxon>Ploima</taxon>
        <taxon>Brachionidae</taxon>
        <taxon>Brachionus</taxon>
    </lineage>
</organism>
<name>A0A3M7QNH7_BRAPC</name>